<dbReference type="OrthoDB" id="157184at2"/>
<protein>
    <recommendedName>
        <fullName evidence="8">ABC transmembrane type-1 domain-containing protein</fullName>
    </recommendedName>
</protein>
<keyword evidence="5 7" id="KW-1133">Transmembrane helix</keyword>
<dbReference type="InterPro" id="IPR035906">
    <property type="entry name" value="MetI-like_sf"/>
</dbReference>
<comment type="subcellular location">
    <subcellularLocation>
        <location evidence="1 7">Cell membrane</location>
        <topology evidence="1 7">Multi-pass membrane protein</topology>
    </subcellularLocation>
</comment>
<feature type="domain" description="ABC transmembrane type-1" evidence="8">
    <location>
        <begin position="74"/>
        <end position="275"/>
    </location>
</feature>
<keyword evidence="10" id="KW-1185">Reference proteome</keyword>
<feature type="transmembrane region" description="Helical" evidence="7">
    <location>
        <begin position="256"/>
        <end position="275"/>
    </location>
</feature>
<dbReference type="InterPro" id="IPR000515">
    <property type="entry name" value="MetI-like"/>
</dbReference>
<dbReference type="PANTHER" id="PTHR43744:SF9">
    <property type="entry name" value="POLYGALACTURONAN_RHAMNOGALACTURONAN TRANSPORT SYSTEM PERMEASE PROTEIN YTCP"/>
    <property type="match status" value="1"/>
</dbReference>
<feature type="transmembrane region" description="Helical" evidence="7">
    <location>
        <begin position="110"/>
        <end position="129"/>
    </location>
</feature>
<dbReference type="GO" id="GO:0055085">
    <property type="term" value="P:transmembrane transport"/>
    <property type="evidence" value="ECO:0007669"/>
    <property type="project" value="InterPro"/>
</dbReference>
<sequence length="290" mass="33200">MQKRSFGERAAHFLIHLILAIYAFICTYPFVLTFMVSLSSEKSVIDNGYQLIPEEFSLLAYKTIFEDSSIYYAYGVSIFVTTVGTLLSLLICGMAGYAMSLNRVRYRNAISMYFYIPMVFNAGLLPWYMVCTQLLHLQNTIMALILPMLVSSFNIFLMRNYFKTIPASLIESADIDGCGVMRTFFQVVLPLSKPIIATVALFVGLAYWNDWSLALWFIDERNLFPLQYMLFRIESMMEFIRKNGYIGGFEFPAQTYQIATLFVTIGPIILLYPLIQRYFVKGIMIGAVKG</sequence>
<dbReference type="Proteomes" id="UP000236151">
    <property type="component" value="Unassembled WGS sequence"/>
</dbReference>
<gene>
    <name evidence="9" type="ORF">CDQ84_10030</name>
</gene>
<feature type="transmembrane region" description="Helical" evidence="7">
    <location>
        <begin position="183"/>
        <end position="208"/>
    </location>
</feature>
<keyword evidence="4 7" id="KW-0812">Transmembrane</keyword>
<comment type="similarity">
    <text evidence="7">Belongs to the binding-protein-dependent transport system permease family.</text>
</comment>
<keyword evidence="3" id="KW-1003">Cell membrane</keyword>
<evidence type="ECO:0000256" key="5">
    <source>
        <dbReference type="ARBA" id="ARBA00022989"/>
    </source>
</evidence>
<name>A0A2K2F139_9CLOT</name>
<evidence type="ECO:0000256" key="2">
    <source>
        <dbReference type="ARBA" id="ARBA00022448"/>
    </source>
</evidence>
<dbReference type="RefSeq" id="WP_103081605.1">
    <property type="nucleotide sequence ID" value="NZ_CP021850.1"/>
</dbReference>
<evidence type="ECO:0000259" key="8">
    <source>
        <dbReference type="PROSITE" id="PS50928"/>
    </source>
</evidence>
<evidence type="ECO:0000313" key="9">
    <source>
        <dbReference type="EMBL" id="PNT98869.1"/>
    </source>
</evidence>
<evidence type="ECO:0000256" key="7">
    <source>
        <dbReference type="RuleBase" id="RU363032"/>
    </source>
</evidence>
<reference evidence="10" key="1">
    <citation type="submission" date="2017-06" db="EMBL/GenBank/DDBJ databases">
        <title>Investigating the central metabolism of Clostridium thermosuccinogenes.</title>
        <authorList>
            <person name="Koendjbiharie J.G."/>
            <person name="Van Kranenburg R."/>
            <person name="Vriesendorp B."/>
        </authorList>
    </citation>
    <scope>NUCLEOTIDE SEQUENCE [LARGE SCALE GENOMIC DNA]</scope>
    <source>
        <strain evidence="10">DSM 5806</strain>
    </source>
</reference>
<organism evidence="9 10">
    <name type="scientific">Clostridium thermosuccinogenes</name>
    <dbReference type="NCBI Taxonomy" id="84032"/>
    <lineage>
        <taxon>Bacteria</taxon>
        <taxon>Bacillati</taxon>
        <taxon>Bacillota</taxon>
        <taxon>Clostridia</taxon>
        <taxon>Eubacteriales</taxon>
        <taxon>Clostridiaceae</taxon>
        <taxon>Clostridium</taxon>
    </lineage>
</organism>
<dbReference type="KEGG" id="cthd:CDO33_10550"/>
<keyword evidence="6 7" id="KW-0472">Membrane</keyword>
<evidence type="ECO:0000256" key="6">
    <source>
        <dbReference type="ARBA" id="ARBA00023136"/>
    </source>
</evidence>
<dbReference type="Gene3D" id="1.10.3720.10">
    <property type="entry name" value="MetI-like"/>
    <property type="match status" value="1"/>
</dbReference>
<dbReference type="GO" id="GO:0005886">
    <property type="term" value="C:plasma membrane"/>
    <property type="evidence" value="ECO:0007669"/>
    <property type="project" value="UniProtKB-SubCell"/>
</dbReference>
<dbReference type="PROSITE" id="PS50928">
    <property type="entry name" value="ABC_TM1"/>
    <property type="match status" value="1"/>
</dbReference>
<evidence type="ECO:0000256" key="4">
    <source>
        <dbReference type="ARBA" id="ARBA00022692"/>
    </source>
</evidence>
<evidence type="ECO:0000256" key="3">
    <source>
        <dbReference type="ARBA" id="ARBA00022475"/>
    </source>
</evidence>
<comment type="caution">
    <text evidence="9">The sequence shown here is derived from an EMBL/GenBank/DDBJ whole genome shotgun (WGS) entry which is preliminary data.</text>
</comment>
<feature type="transmembrane region" description="Helical" evidence="7">
    <location>
        <begin position="12"/>
        <end position="31"/>
    </location>
</feature>
<dbReference type="SUPFAM" id="SSF161098">
    <property type="entry name" value="MetI-like"/>
    <property type="match status" value="1"/>
</dbReference>
<dbReference type="EMBL" id="NIOJ01000023">
    <property type="protein sequence ID" value="PNT98869.1"/>
    <property type="molecule type" value="Genomic_DNA"/>
</dbReference>
<keyword evidence="2 7" id="KW-0813">Transport</keyword>
<dbReference type="Pfam" id="PF00528">
    <property type="entry name" value="BPD_transp_1"/>
    <property type="match status" value="1"/>
</dbReference>
<proteinExistence type="inferred from homology"/>
<evidence type="ECO:0000256" key="1">
    <source>
        <dbReference type="ARBA" id="ARBA00004651"/>
    </source>
</evidence>
<dbReference type="AlphaFoldDB" id="A0A2K2F139"/>
<feature type="transmembrane region" description="Helical" evidence="7">
    <location>
        <begin position="141"/>
        <end position="162"/>
    </location>
</feature>
<accession>A0A2K2F139</accession>
<dbReference type="CDD" id="cd06261">
    <property type="entry name" value="TM_PBP2"/>
    <property type="match status" value="1"/>
</dbReference>
<feature type="transmembrane region" description="Helical" evidence="7">
    <location>
        <begin position="71"/>
        <end position="98"/>
    </location>
</feature>
<evidence type="ECO:0000313" key="10">
    <source>
        <dbReference type="Proteomes" id="UP000236151"/>
    </source>
</evidence>
<dbReference type="PANTHER" id="PTHR43744">
    <property type="entry name" value="ABC TRANSPORTER PERMEASE PROTEIN MG189-RELATED-RELATED"/>
    <property type="match status" value="1"/>
</dbReference>